<sequence length="83" mass="9064">MLTANQDQNGHLSDVEVVLDWTTPKCDSADQVFEIDSAKFSSVGSAFAPKAGRPNVVLPSRSASDFFPTSENTTRFVFLLRVV</sequence>
<protein>
    <submittedName>
        <fullName evidence="2">Fn3_PAP domain-containing protein</fullName>
    </submittedName>
</protein>
<keyword evidence="1" id="KW-1185">Reference proteome</keyword>
<dbReference type="WBParaSite" id="EEL_0000036501-mRNA-1">
    <property type="protein sequence ID" value="EEL_0000036501-mRNA-1"/>
    <property type="gene ID" value="EEL_0000036501"/>
</dbReference>
<dbReference type="Proteomes" id="UP000050640">
    <property type="component" value="Unplaced"/>
</dbReference>
<name>A0A0R3RG43_9BILA</name>
<proteinExistence type="predicted"/>
<evidence type="ECO:0000313" key="2">
    <source>
        <dbReference type="WBParaSite" id="EEL_0000036501-mRNA-1"/>
    </source>
</evidence>
<evidence type="ECO:0000313" key="1">
    <source>
        <dbReference type="Proteomes" id="UP000050640"/>
    </source>
</evidence>
<accession>A0A0R3RG43</accession>
<dbReference type="AlphaFoldDB" id="A0A0R3RG43"/>
<organism evidence="1 2">
    <name type="scientific">Elaeophora elaphi</name>
    <dbReference type="NCBI Taxonomy" id="1147741"/>
    <lineage>
        <taxon>Eukaryota</taxon>
        <taxon>Metazoa</taxon>
        <taxon>Ecdysozoa</taxon>
        <taxon>Nematoda</taxon>
        <taxon>Chromadorea</taxon>
        <taxon>Rhabditida</taxon>
        <taxon>Spirurina</taxon>
        <taxon>Spiruromorpha</taxon>
        <taxon>Filarioidea</taxon>
        <taxon>Onchocercidae</taxon>
        <taxon>Elaeophora</taxon>
    </lineage>
</organism>
<reference evidence="2" key="1">
    <citation type="submission" date="2017-02" db="UniProtKB">
        <authorList>
            <consortium name="WormBaseParasite"/>
        </authorList>
    </citation>
    <scope>IDENTIFICATION</scope>
</reference>